<dbReference type="InterPro" id="IPR003660">
    <property type="entry name" value="HAMP_dom"/>
</dbReference>
<evidence type="ECO:0000259" key="7">
    <source>
        <dbReference type="PROSITE" id="PS50885"/>
    </source>
</evidence>
<dbReference type="InterPro" id="IPR004089">
    <property type="entry name" value="MCPsignal_dom"/>
</dbReference>
<evidence type="ECO:0000313" key="9">
    <source>
        <dbReference type="Proteomes" id="UP000589626"/>
    </source>
</evidence>
<dbReference type="GO" id="GO:0007165">
    <property type="term" value="P:signal transduction"/>
    <property type="evidence" value="ECO:0007669"/>
    <property type="project" value="UniProtKB-KW"/>
</dbReference>
<keyword evidence="1" id="KW-0812">Transmembrane</keyword>
<keyword evidence="9" id="KW-1185">Reference proteome</keyword>
<evidence type="ECO:0000259" key="6">
    <source>
        <dbReference type="PROSITE" id="PS50111"/>
    </source>
</evidence>
<dbReference type="RefSeq" id="WP_221199829.1">
    <property type="nucleotide sequence ID" value="NZ_JACHWR010000002.1"/>
</dbReference>
<gene>
    <name evidence="8" type="ORF">FHU40_002726</name>
</gene>
<protein>
    <submittedName>
        <fullName evidence="8">Methyl-accepting chemotaxis protein</fullName>
    </submittedName>
</protein>
<evidence type="ECO:0000256" key="1">
    <source>
        <dbReference type="ARBA" id="ARBA00022692"/>
    </source>
</evidence>
<dbReference type="EMBL" id="JACHWR010000002">
    <property type="protein sequence ID" value="MBB3042908.1"/>
    <property type="molecule type" value="Genomic_DNA"/>
</dbReference>
<feature type="domain" description="Methyl-accepting transducer" evidence="6">
    <location>
        <begin position="96"/>
        <end position="258"/>
    </location>
</feature>
<accession>A0A7W4VW74</accession>
<evidence type="ECO:0000313" key="8">
    <source>
        <dbReference type="EMBL" id="MBB3042908.1"/>
    </source>
</evidence>
<keyword evidence="3 5" id="KW-0807">Transducer</keyword>
<dbReference type="SMART" id="SM00283">
    <property type="entry name" value="MA"/>
    <property type="match status" value="1"/>
</dbReference>
<sequence>MSRLLRRRPAQPSLEVLELRAYREAVVAVGQVCREASSGNLEARVPELGGPADLAEVREGLNSLIDITDAFVREAGASLAAAGEGRYHRQFLVRGMPGSFAHGATTINDARDEMSAGAAAVRSEQDRRAQVADTVYEVSSQVASASDALSTSAGFLSESARTADAEVEHALGIVRRLEAAAAQIQQAVTLITSVAAQTNLLALNATIEAHRAGEAGRGFAVVAEEVKQLARESAVASEHIRRQVTDSQTATAEAVTVFGRIVDVIAEMGVRIREIDVAAGSNEADHSSGLSELAGRLRRELQDLAVRE</sequence>
<comment type="caution">
    <text evidence="8">The sequence shown here is derived from an EMBL/GenBank/DDBJ whole genome shotgun (WGS) entry which is preliminary data.</text>
</comment>
<dbReference type="Gene3D" id="1.10.287.950">
    <property type="entry name" value="Methyl-accepting chemotaxis protein"/>
    <property type="match status" value="1"/>
</dbReference>
<evidence type="ECO:0000256" key="3">
    <source>
        <dbReference type="ARBA" id="ARBA00023224"/>
    </source>
</evidence>
<comment type="similarity">
    <text evidence="4">Belongs to the methyl-accepting chemotaxis (MCP) protein family.</text>
</comment>
<dbReference type="PANTHER" id="PTHR32089:SF112">
    <property type="entry name" value="LYSOZYME-LIKE PROTEIN-RELATED"/>
    <property type="match status" value="1"/>
</dbReference>
<dbReference type="PANTHER" id="PTHR32089">
    <property type="entry name" value="METHYL-ACCEPTING CHEMOTAXIS PROTEIN MCPB"/>
    <property type="match status" value="1"/>
</dbReference>
<dbReference type="AlphaFoldDB" id="A0A7W4VW74"/>
<dbReference type="SUPFAM" id="SSF58104">
    <property type="entry name" value="Methyl-accepting chemotaxis protein (MCP) signaling domain"/>
    <property type="match status" value="1"/>
</dbReference>
<dbReference type="Pfam" id="PF00015">
    <property type="entry name" value="MCPsignal"/>
    <property type="match status" value="1"/>
</dbReference>
<dbReference type="Proteomes" id="UP000589626">
    <property type="component" value="Unassembled WGS sequence"/>
</dbReference>
<name>A0A7W4VW74_9ACTN</name>
<evidence type="ECO:0000256" key="2">
    <source>
        <dbReference type="ARBA" id="ARBA00022989"/>
    </source>
</evidence>
<reference evidence="8 9" key="1">
    <citation type="submission" date="2020-08" db="EMBL/GenBank/DDBJ databases">
        <title>Sequencing the genomes of 1000 actinobacteria strains.</title>
        <authorList>
            <person name="Klenk H.-P."/>
        </authorList>
    </citation>
    <scope>NUCLEOTIDE SEQUENCE [LARGE SCALE GENOMIC DNA]</scope>
    <source>
        <strain evidence="8 9">DSM 105498</strain>
    </source>
</reference>
<feature type="domain" description="HAMP" evidence="7">
    <location>
        <begin position="20"/>
        <end position="73"/>
    </location>
</feature>
<dbReference type="PROSITE" id="PS50885">
    <property type="entry name" value="HAMP"/>
    <property type="match status" value="1"/>
</dbReference>
<evidence type="ECO:0000256" key="4">
    <source>
        <dbReference type="ARBA" id="ARBA00029447"/>
    </source>
</evidence>
<organism evidence="8 9">
    <name type="scientific">Nocardioides soli</name>
    <dbReference type="NCBI Taxonomy" id="1036020"/>
    <lineage>
        <taxon>Bacteria</taxon>
        <taxon>Bacillati</taxon>
        <taxon>Actinomycetota</taxon>
        <taxon>Actinomycetes</taxon>
        <taxon>Propionibacteriales</taxon>
        <taxon>Nocardioidaceae</taxon>
        <taxon>Nocardioides</taxon>
    </lineage>
</organism>
<dbReference type="PROSITE" id="PS50111">
    <property type="entry name" value="CHEMOTAXIS_TRANSDUC_2"/>
    <property type="match status" value="1"/>
</dbReference>
<keyword evidence="2" id="KW-1133">Transmembrane helix</keyword>
<evidence type="ECO:0000256" key="5">
    <source>
        <dbReference type="PROSITE-ProRule" id="PRU00284"/>
    </source>
</evidence>
<dbReference type="GO" id="GO:0016020">
    <property type="term" value="C:membrane"/>
    <property type="evidence" value="ECO:0007669"/>
    <property type="project" value="InterPro"/>
</dbReference>
<proteinExistence type="inferred from homology"/>
<keyword evidence="2" id="KW-0472">Membrane</keyword>